<accession>A0A4R6WKF5</accession>
<dbReference type="SUPFAM" id="SSF48498">
    <property type="entry name" value="Tetracyclin repressor-like, C-terminal domain"/>
    <property type="match status" value="1"/>
</dbReference>
<evidence type="ECO:0000313" key="5">
    <source>
        <dbReference type="Proteomes" id="UP000295783"/>
    </source>
</evidence>
<keyword evidence="1 2" id="KW-0238">DNA-binding</keyword>
<dbReference type="OrthoDB" id="9808189at2"/>
<dbReference type="AlphaFoldDB" id="A0A4R6WKF5"/>
<dbReference type="PRINTS" id="PR00455">
    <property type="entry name" value="HTHTETR"/>
</dbReference>
<dbReference type="PANTHER" id="PTHR30055:SF223">
    <property type="entry name" value="HTH-TYPE TRANSCRIPTIONAL REGULATOR UIDR"/>
    <property type="match status" value="1"/>
</dbReference>
<comment type="caution">
    <text evidence="4">The sequence shown here is derived from an EMBL/GenBank/DDBJ whole genome shotgun (WGS) entry which is preliminary data.</text>
</comment>
<dbReference type="GO" id="GO:0003700">
    <property type="term" value="F:DNA-binding transcription factor activity"/>
    <property type="evidence" value="ECO:0007669"/>
    <property type="project" value="TreeGrafter"/>
</dbReference>
<dbReference type="Gene3D" id="1.10.357.10">
    <property type="entry name" value="Tetracycline Repressor, domain 2"/>
    <property type="match status" value="1"/>
</dbReference>
<reference evidence="4 5" key="1">
    <citation type="submission" date="2019-03" db="EMBL/GenBank/DDBJ databases">
        <title>Genomic Encyclopedia of Type Strains, Phase III (KMG-III): the genomes of soil and plant-associated and newly described type strains.</title>
        <authorList>
            <person name="Whitman W."/>
        </authorList>
    </citation>
    <scope>NUCLEOTIDE SEQUENCE [LARGE SCALE GENOMIC DNA]</scope>
    <source>
        <strain evidence="4 5">CGMCC 1.7660</strain>
    </source>
</reference>
<dbReference type="Proteomes" id="UP000295783">
    <property type="component" value="Unassembled WGS sequence"/>
</dbReference>
<dbReference type="PROSITE" id="PS01081">
    <property type="entry name" value="HTH_TETR_1"/>
    <property type="match status" value="1"/>
</dbReference>
<dbReference type="Pfam" id="PF00440">
    <property type="entry name" value="TetR_N"/>
    <property type="match status" value="1"/>
</dbReference>
<gene>
    <name evidence="4" type="ORF">A8950_3623</name>
</gene>
<evidence type="ECO:0000256" key="1">
    <source>
        <dbReference type="ARBA" id="ARBA00023125"/>
    </source>
</evidence>
<dbReference type="InterPro" id="IPR009057">
    <property type="entry name" value="Homeodomain-like_sf"/>
</dbReference>
<dbReference type="GO" id="GO:0000976">
    <property type="term" value="F:transcription cis-regulatory region binding"/>
    <property type="evidence" value="ECO:0007669"/>
    <property type="project" value="TreeGrafter"/>
</dbReference>
<evidence type="ECO:0000256" key="2">
    <source>
        <dbReference type="PROSITE-ProRule" id="PRU00335"/>
    </source>
</evidence>
<dbReference type="EMBL" id="SNYW01000013">
    <property type="protein sequence ID" value="TDQ78567.1"/>
    <property type="molecule type" value="Genomic_DNA"/>
</dbReference>
<dbReference type="PROSITE" id="PS50977">
    <property type="entry name" value="HTH_TETR_2"/>
    <property type="match status" value="1"/>
</dbReference>
<dbReference type="InterPro" id="IPR001647">
    <property type="entry name" value="HTH_TetR"/>
</dbReference>
<dbReference type="InterPro" id="IPR023772">
    <property type="entry name" value="DNA-bd_HTH_TetR-type_CS"/>
</dbReference>
<proteinExistence type="predicted"/>
<sequence length="211" mass="23179">MSGLRQRQKEERRRAIASAATDLFRERGYGGTTLEEIAARAGVSIPTIFKYFAGKQAILLEMLAAADRQAIMGACLALPEFADPVDALCDLEARLMAESFKVMPPALWRELLPLVLSGGDGELPSAYCRMNDALKAEIAALLRDLQRRGKLGADIDVEGIAFLFNDYSHLQMLRLVQQDEPDMAGHAKEVRRITEIVFRGMAPQSGGSGRL</sequence>
<evidence type="ECO:0000259" key="3">
    <source>
        <dbReference type="PROSITE" id="PS50977"/>
    </source>
</evidence>
<name>A0A4R6WKF5_9PROT</name>
<evidence type="ECO:0000313" key="4">
    <source>
        <dbReference type="EMBL" id="TDQ78567.1"/>
    </source>
</evidence>
<keyword evidence="5" id="KW-1185">Reference proteome</keyword>
<protein>
    <submittedName>
        <fullName evidence="4">TetR family transcriptional regulator</fullName>
    </submittedName>
</protein>
<feature type="domain" description="HTH tetR-type" evidence="3">
    <location>
        <begin position="10"/>
        <end position="70"/>
    </location>
</feature>
<dbReference type="SUPFAM" id="SSF46689">
    <property type="entry name" value="Homeodomain-like"/>
    <property type="match status" value="1"/>
</dbReference>
<feature type="DNA-binding region" description="H-T-H motif" evidence="2">
    <location>
        <begin position="33"/>
        <end position="52"/>
    </location>
</feature>
<dbReference type="InterPro" id="IPR036271">
    <property type="entry name" value="Tet_transcr_reg_TetR-rel_C_sf"/>
</dbReference>
<dbReference type="InterPro" id="IPR050109">
    <property type="entry name" value="HTH-type_TetR-like_transc_reg"/>
</dbReference>
<organism evidence="4 5">
    <name type="scientific">Dongia mobilis</name>
    <dbReference type="NCBI Taxonomy" id="578943"/>
    <lineage>
        <taxon>Bacteria</taxon>
        <taxon>Pseudomonadati</taxon>
        <taxon>Pseudomonadota</taxon>
        <taxon>Alphaproteobacteria</taxon>
        <taxon>Rhodospirillales</taxon>
        <taxon>Dongiaceae</taxon>
        <taxon>Dongia</taxon>
    </lineage>
</organism>
<dbReference type="RefSeq" id="WP_133615053.1">
    <property type="nucleotide sequence ID" value="NZ_SNYW01000013.1"/>
</dbReference>
<dbReference type="PANTHER" id="PTHR30055">
    <property type="entry name" value="HTH-TYPE TRANSCRIPTIONAL REGULATOR RUTR"/>
    <property type="match status" value="1"/>
</dbReference>